<keyword evidence="1" id="KW-0862">Zinc</keyword>
<proteinExistence type="predicted"/>
<feature type="domain" description="B box-type" evidence="3">
    <location>
        <begin position="96"/>
        <end position="134"/>
    </location>
</feature>
<dbReference type="PANTHER" id="PTHR31065:SF41">
    <property type="entry name" value="PLATZ TRANSCRIPTION FACTOR FAMILY PROTEIN"/>
    <property type="match status" value="1"/>
</dbReference>
<evidence type="ECO:0000313" key="5">
    <source>
        <dbReference type="Proteomes" id="UP000827721"/>
    </source>
</evidence>
<keyword evidence="1" id="KW-0863">Zinc-finger</keyword>
<dbReference type="PROSITE" id="PS50119">
    <property type="entry name" value="ZF_BBOX"/>
    <property type="match status" value="1"/>
</dbReference>
<keyword evidence="1" id="KW-0479">Metal-binding</keyword>
<dbReference type="Proteomes" id="UP000827721">
    <property type="component" value="Unassembled WGS sequence"/>
</dbReference>
<evidence type="ECO:0000259" key="3">
    <source>
        <dbReference type="PROSITE" id="PS50119"/>
    </source>
</evidence>
<dbReference type="Pfam" id="PF04640">
    <property type="entry name" value="PLATZ"/>
    <property type="match status" value="1"/>
</dbReference>
<sequence length="289" mass="32864">MLHHRIFASESSFPHTSPVIVSSQTPQQASLGGKVIDKLPMMRIDFIFVRRGSSSALLCICLLGQVGCKFIIKTTKRSATTEWLSALLHFDFFNSCDEHQHLRKNERNVFCIDCNFGLCRHCETAHCLHRRLQICKYVYHDVVRLQDMQKHLDCSKIQTYKINGEKAVHLNPRPQLKDAKPSTKSKTGASCEACGRYLQDLPNRFCSIACKFAVVPMKTKDHQTHKVIASLPVEGYTDISCTSDKESTLSFTDFSDEIPTHFMMMSPPGLKPRKQLHKRKGIPRRAPLC</sequence>
<keyword evidence="5" id="KW-1185">Reference proteome</keyword>
<feature type="compositionally biased region" description="Basic residues" evidence="2">
    <location>
        <begin position="271"/>
        <end position="283"/>
    </location>
</feature>
<feature type="region of interest" description="Disordered" evidence="2">
    <location>
        <begin position="267"/>
        <end position="289"/>
    </location>
</feature>
<name>A0ABQ8I2J8_9ROSI</name>
<dbReference type="InterPro" id="IPR006734">
    <property type="entry name" value="PLATZ"/>
</dbReference>
<accession>A0ABQ8I2J8</accession>
<dbReference type="PANTHER" id="PTHR31065">
    <property type="entry name" value="PLATZ TRANSCRIPTION FACTOR FAMILY PROTEIN"/>
    <property type="match status" value="1"/>
</dbReference>
<comment type="caution">
    <text evidence="4">The sequence shown here is derived from an EMBL/GenBank/DDBJ whole genome shotgun (WGS) entry which is preliminary data.</text>
</comment>
<organism evidence="4 5">
    <name type="scientific">Xanthoceras sorbifolium</name>
    <dbReference type="NCBI Taxonomy" id="99658"/>
    <lineage>
        <taxon>Eukaryota</taxon>
        <taxon>Viridiplantae</taxon>
        <taxon>Streptophyta</taxon>
        <taxon>Embryophyta</taxon>
        <taxon>Tracheophyta</taxon>
        <taxon>Spermatophyta</taxon>
        <taxon>Magnoliopsida</taxon>
        <taxon>eudicotyledons</taxon>
        <taxon>Gunneridae</taxon>
        <taxon>Pentapetalae</taxon>
        <taxon>rosids</taxon>
        <taxon>malvids</taxon>
        <taxon>Sapindales</taxon>
        <taxon>Sapindaceae</taxon>
        <taxon>Xanthoceroideae</taxon>
        <taxon>Xanthoceras</taxon>
    </lineage>
</organism>
<protein>
    <recommendedName>
        <fullName evidence="3">B box-type domain-containing protein</fullName>
    </recommendedName>
</protein>
<evidence type="ECO:0000313" key="4">
    <source>
        <dbReference type="EMBL" id="KAH7570840.1"/>
    </source>
</evidence>
<dbReference type="EMBL" id="JAFEMO010000005">
    <property type="protein sequence ID" value="KAH7570840.1"/>
    <property type="molecule type" value="Genomic_DNA"/>
</dbReference>
<dbReference type="InterPro" id="IPR000315">
    <property type="entry name" value="Znf_B-box"/>
</dbReference>
<reference evidence="4 5" key="1">
    <citation type="submission" date="2021-02" db="EMBL/GenBank/DDBJ databases">
        <title>Plant Genome Project.</title>
        <authorList>
            <person name="Zhang R.-G."/>
        </authorList>
    </citation>
    <scope>NUCLEOTIDE SEQUENCE [LARGE SCALE GENOMIC DNA]</scope>
    <source>
        <tissue evidence="4">Leaves</tissue>
    </source>
</reference>
<gene>
    <name evidence="4" type="ORF">JRO89_XS05G0204600</name>
</gene>
<evidence type="ECO:0000256" key="2">
    <source>
        <dbReference type="SAM" id="MobiDB-lite"/>
    </source>
</evidence>
<evidence type="ECO:0000256" key="1">
    <source>
        <dbReference type="PROSITE-ProRule" id="PRU00024"/>
    </source>
</evidence>